<dbReference type="Gene3D" id="3.80.10.10">
    <property type="entry name" value="Ribonuclease Inhibitor"/>
    <property type="match status" value="1"/>
</dbReference>
<dbReference type="Proteomes" id="UP000504635">
    <property type="component" value="Unplaced"/>
</dbReference>
<organism evidence="2 3">
    <name type="scientific">Sitophilus oryzae</name>
    <name type="common">Rice weevil</name>
    <name type="synonym">Curculio oryzae</name>
    <dbReference type="NCBI Taxonomy" id="7048"/>
    <lineage>
        <taxon>Eukaryota</taxon>
        <taxon>Metazoa</taxon>
        <taxon>Ecdysozoa</taxon>
        <taxon>Arthropoda</taxon>
        <taxon>Hexapoda</taxon>
        <taxon>Insecta</taxon>
        <taxon>Pterygota</taxon>
        <taxon>Neoptera</taxon>
        <taxon>Endopterygota</taxon>
        <taxon>Coleoptera</taxon>
        <taxon>Polyphaga</taxon>
        <taxon>Cucujiformia</taxon>
        <taxon>Curculionidae</taxon>
        <taxon>Dryophthorinae</taxon>
        <taxon>Sitophilus</taxon>
    </lineage>
</organism>
<proteinExistence type="predicted"/>
<name>A0A6J2XL62_SITOR</name>
<evidence type="ECO:0000259" key="1">
    <source>
        <dbReference type="PROSITE" id="PS50181"/>
    </source>
</evidence>
<dbReference type="KEGG" id="soy:115879259"/>
<dbReference type="AlphaFoldDB" id="A0A6J2XL62"/>
<sequence>MSSHRNRRQKRLRSLKNRENISVSPVPLKKPRLLLNYTLLIPDEILVHIFSFLSHQELFDSVKCVCSRWFRVVCTPTLWKTISADNSIPTNSLCGWLEHAPLLKKASFLNRNDMNFIINKISKYTPRLQTIIVKNCWGNDKSNVIQAKALYKLVNKCESLNNFVFAETRIKSTKFFKLLAARKKYARFTKCSYSGPISENQIKALLEAIATRKHYYLSTLGAGSKTGLIVDSRLFNVGGTPPHLIVRQVWSTIMKTHLNGS</sequence>
<dbReference type="InterPro" id="IPR036047">
    <property type="entry name" value="F-box-like_dom_sf"/>
</dbReference>
<reference evidence="3" key="1">
    <citation type="submission" date="2025-08" db="UniProtKB">
        <authorList>
            <consortium name="RefSeq"/>
        </authorList>
    </citation>
    <scope>IDENTIFICATION</scope>
    <source>
        <tissue evidence="3">Gonads</tissue>
    </source>
</reference>
<keyword evidence="2" id="KW-1185">Reference proteome</keyword>
<dbReference type="InterPro" id="IPR032675">
    <property type="entry name" value="LRR_dom_sf"/>
</dbReference>
<feature type="domain" description="F-box" evidence="1">
    <location>
        <begin position="35"/>
        <end position="82"/>
    </location>
</feature>
<gene>
    <name evidence="3" type="primary">LOC115879259</name>
</gene>
<dbReference type="GeneID" id="115879259"/>
<dbReference type="RefSeq" id="XP_030751831.1">
    <property type="nucleotide sequence ID" value="XM_030895971.1"/>
</dbReference>
<protein>
    <submittedName>
        <fullName evidence="3">S-phase kinase-associated protein 2-like</fullName>
    </submittedName>
</protein>
<accession>A0A6J2XL62</accession>
<dbReference type="PROSITE" id="PS50181">
    <property type="entry name" value="FBOX"/>
    <property type="match status" value="1"/>
</dbReference>
<dbReference type="InParanoid" id="A0A6J2XL62"/>
<dbReference type="Pfam" id="PF12937">
    <property type="entry name" value="F-box-like"/>
    <property type="match status" value="1"/>
</dbReference>
<dbReference type="OrthoDB" id="10257471at2759"/>
<dbReference type="InterPro" id="IPR001810">
    <property type="entry name" value="F-box_dom"/>
</dbReference>
<dbReference type="SUPFAM" id="SSF81383">
    <property type="entry name" value="F-box domain"/>
    <property type="match status" value="1"/>
</dbReference>
<evidence type="ECO:0000313" key="3">
    <source>
        <dbReference type="RefSeq" id="XP_030751831.1"/>
    </source>
</evidence>
<evidence type="ECO:0000313" key="2">
    <source>
        <dbReference type="Proteomes" id="UP000504635"/>
    </source>
</evidence>